<dbReference type="PANTHER" id="PTHR11566">
    <property type="entry name" value="DYNAMIN"/>
    <property type="match status" value="1"/>
</dbReference>
<dbReference type="InterPro" id="IPR027417">
    <property type="entry name" value="P-loop_NTPase"/>
</dbReference>
<protein>
    <recommendedName>
        <fullName evidence="8">GED domain-containing protein</fullName>
    </recommendedName>
</protein>
<proteinExistence type="predicted"/>
<dbReference type="EMBL" id="KL142391">
    <property type="protein sequence ID" value="KDR71864.1"/>
    <property type="molecule type" value="Genomic_DNA"/>
</dbReference>
<dbReference type="GO" id="GO:0005886">
    <property type="term" value="C:plasma membrane"/>
    <property type="evidence" value="ECO:0007669"/>
    <property type="project" value="TreeGrafter"/>
</dbReference>
<evidence type="ECO:0000256" key="2">
    <source>
        <dbReference type="ARBA" id="ARBA00023134"/>
    </source>
</evidence>
<organism evidence="6 7">
    <name type="scientific">Galerina marginata (strain CBS 339.88)</name>
    <dbReference type="NCBI Taxonomy" id="685588"/>
    <lineage>
        <taxon>Eukaryota</taxon>
        <taxon>Fungi</taxon>
        <taxon>Dikarya</taxon>
        <taxon>Basidiomycota</taxon>
        <taxon>Agaricomycotina</taxon>
        <taxon>Agaricomycetes</taxon>
        <taxon>Agaricomycetidae</taxon>
        <taxon>Agaricales</taxon>
        <taxon>Agaricineae</taxon>
        <taxon>Strophariaceae</taxon>
        <taxon>Galerina</taxon>
    </lineage>
</organism>
<evidence type="ECO:0008006" key="8">
    <source>
        <dbReference type="Google" id="ProtNLM"/>
    </source>
</evidence>
<sequence>MVFSLRRNRSVSTSNGTSARQRTISTPSLPVLPESNNQETSSLSTSDYALKCRQIMELYWALRDLHVTTIFDLPRVVVIGSQSSGKSSLVEAVSGINVPRDSGTCTRCPMDCTMSSNTNSWSCTIELRRDFGTDGNRLTNPTIETFGQVIENRSLVELQIRRAQAAILSPHRPASDFYGLSKAELGANAKNDQNILQFSKNVVQVNVKDPNATDLTFVDLPGLIHNAEKDLINIVHDLAEDYIRAKNTLIVIAMPMTDDIQNIQAVTLAKDRLADPGRERTIGVLTKPDTLKQGALGSRESWKSILQGHEAEHNTKHGYYCVRLLDDGERAQTKGRADAEKLAADYFNSTPPWSEMADKSRLGIPNFVKDISRLLIELIEKNIPELKKAVDKELVKCIDDIRKLPPVLNMEPSTAISLRISNFCQAIKDSVSGVKHKQFVQANKDRYLRFKDDIENTTPDFRPFEDVGVTSELEHRNFGRPRNLPEVRNVIKGCITWELPGHIPFEATATLVLQYTSLWEEPSKRCFQDVVENGRQFLGKLLEDHFGRYKELERYMRALTFKERDIHQEETHLVLDKLLRLESKPLFTQNFETLLAEETKWLAAYRSDWAAITRGSIRDYGHSYPVTTESSVFHEFPRRTFPHILDESPSASTIDDELKVMANVQAYFQVAHKRIIDEVPLAIEHELHQSFANAIHTTLFDAVAKDSESGQVDLRELICEDPADLGRRQELEDRKARLLQIKLKLDTFRPGRT</sequence>
<dbReference type="InterPro" id="IPR000375">
    <property type="entry name" value="Dynamin_stalk"/>
</dbReference>
<feature type="domain" description="Dynamin-type G" evidence="5">
    <location>
        <begin position="70"/>
        <end position="384"/>
    </location>
</feature>
<keyword evidence="2" id="KW-0342">GTP-binding</keyword>
<dbReference type="CDD" id="cd08771">
    <property type="entry name" value="DLP_1"/>
    <property type="match status" value="1"/>
</dbReference>
<dbReference type="GO" id="GO:0008017">
    <property type="term" value="F:microtubule binding"/>
    <property type="evidence" value="ECO:0007669"/>
    <property type="project" value="TreeGrafter"/>
</dbReference>
<dbReference type="HOGENOM" id="CLU_008964_4_1_1"/>
<dbReference type="GO" id="GO:0005874">
    <property type="term" value="C:microtubule"/>
    <property type="evidence" value="ECO:0007669"/>
    <property type="project" value="TreeGrafter"/>
</dbReference>
<dbReference type="InterPro" id="IPR030381">
    <property type="entry name" value="G_DYNAMIN_dom"/>
</dbReference>
<dbReference type="GO" id="GO:0005737">
    <property type="term" value="C:cytoplasm"/>
    <property type="evidence" value="ECO:0007669"/>
    <property type="project" value="TreeGrafter"/>
</dbReference>
<dbReference type="GO" id="GO:0031623">
    <property type="term" value="P:receptor internalization"/>
    <property type="evidence" value="ECO:0007669"/>
    <property type="project" value="TreeGrafter"/>
</dbReference>
<dbReference type="SMART" id="SM00053">
    <property type="entry name" value="DYNc"/>
    <property type="match status" value="1"/>
</dbReference>
<gene>
    <name evidence="6" type="ORF">GALMADRAFT_253646</name>
</gene>
<dbReference type="OrthoDB" id="5061070at2759"/>
<feature type="domain" description="GED" evidence="4">
    <location>
        <begin position="657"/>
        <end position="753"/>
    </location>
</feature>
<dbReference type="STRING" id="685588.A0A067SVZ3"/>
<reference evidence="7" key="1">
    <citation type="journal article" date="2014" name="Proc. Natl. Acad. Sci. U.S.A.">
        <title>Extensive sampling of basidiomycete genomes demonstrates inadequacy of the white-rot/brown-rot paradigm for wood decay fungi.</title>
        <authorList>
            <person name="Riley R."/>
            <person name="Salamov A.A."/>
            <person name="Brown D.W."/>
            <person name="Nagy L.G."/>
            <person name="Floudas D."/>
            <person name="Held B.W."/>
            <person name="Levasseur A."/>
            <person name="Lombard V."/>
            <person name="Morin E."/>
            <person name="Otillar R."/>
            <person name="Lindquist E.A."/>
            <person name="Sun H."/>
            <person name="LaButti K.M."/>
            <person name="Schmutz J."/>
            <person name="Jabbour D."/>
            <person name="Luo H."/>
            <person name="Baker S.E."/>
            <person name="Pisabarro A.G."/>
            <person name="Walton J.D."/>
            <person name="Blanchette R.A."/>
            <person name="Henrissat B."/>
            <person name="Martin F."/>
            <person name="Cullen D."/>
            <person name="Hibbett D.S."/>
            <person name="Grigoriev I.V."/>
        </authorList>
    </citation>
    <scope>NUCLEOTIDE SEQUENCE [LARGE SCALE GENOMIC DNA]</scope>
    <source>
        <strain evidence="7">CBS 339.88</strain>
    </source>
</reference>
<keyword evidence="1" id="KW-0547">Nucleotide-binding</keyword>
<dbReference type="InterPro" id="IPR003130">
    <property type="entry name" value="GED"/>
</dbReference>
<dbReference type="InterPro" id="IPR001401">
    <property type="entry name" value="Dynamin_GTPase"/>
</dbReference>
<keyword evidence="7" id="KW-1185">Reference proteome</keyword>
<dbReference type="GO" id="GO:0003924">
    <property type="term" value="F:GTPase activity"/>
    <property type="evidence" value="ECO:0007669"/>
    <property type="project" value="InterPro"/>
</dbReference>
<feature type="compositionally biased region" description="Polar residues" evidence="3">
    <location>
        <begin position="10"/>
        <end position="43"/>
    </location>
</feature>
<evidence type="ECO:0000313" key="7">
    <source>
        <dbReference type="Proteomes" id="UP000027222"/>
    </source>
</evidence>
<evidence type="ECO:0000256" key="1">
    <source>
        <dbReference type="ARBA" id="ARBA00022741"/>
    </source>
</evidence>
<dbReference type="Gene3D" id="1.20.120.1240">
    <property type="entry name" value="Dynamin, middle domain"/>
    <property type="match status" value="1"/>
</dbReference>
<dbReference type="PRINTS" id="PR00195">
    <property type="entry name" value="DYNAMIN"/>
</dbReference>
<dbReference type="PROSITE" id="PS51388">
    <property type="entry name" value="GED"/>
    <property type="match status" value="1"/>
</dbReference>
<evidence type="ECO:0000313" key="6">
    <source>
        <dbReference type="EMBL" id="KDR71864.1"/>
    </source>
</evidence>
<dbReference type="Gene3D" id="3.40.50.300">
    <property type="entry name" value="P-loop containing nucleotide triphosphate hydrolases"/>
    <property type="match status" value="1"/>
</dbReference>
<dbReference type="Pfam" id="PF01031">
    <property type="entry name" value="Dynamin_M"/>
    <property type="match status" value="1"/>
</dbReference>
<dbReference type="AlphaFoldDB" id="A0A067SVZ3"/>
<evidence type="ECO:0000259" key="4">
    <source>
        <dbReference type="PROSITE" id="PS51388"/>
    </source>
</evidence>
<dbReference type="Pfam" id="PF02212">
    <property type="entry name" value="GED"/>
    <property type="match status" value="1"/>
</dbReference>
<dbReference type="PROSITE" id="PS51718">
    <property type="entry name" value="G_DYNAMIN_2"/>
    <property type="match status" value="1"/>
</dbReference>
<feature type="region of interest" description="Disordered" evidence="3">
    <location>
        <begin position="1"/>
        <end position="43"/>
    </location>
</feature>
<evidence type="ECO:0000256" key="3">
    <source>
        <dbReference type="SAM" id="MobiDB-lite"/>
    </source>
</evidence>
<dbReference type="InterPro" id="IPR022812">
    <property type="entry name" value="Dynamin"/>
</dbReference>
<dbReference type="InterPro" id="IPR045063">
    <property type="entry name" value="Dynamin_N"/>
</dbReference>
<accession>A0A067SVZ3</accession>
<dbReference type="SUPFAM" id="SSF52540">
    <property type="entry name" value="P-loop containing nucleoside triphosphate hydrolases"/>
    <property type="match status" value="1"/>
</dbReference>
<dbReference type="InterPro" id="IPR020850">
    <property type="entry name" value="GED_dom"/>
</dbReference>
<name>A0A067SVZ3_GALM3</name>
<dbReference type="Pfam" id="PF00350">
    <property type="entry name" value="Dynamin_N"/>
    <property type="match status" value="1"/>
</dbReference>
<dbReference type="PANTHER" id="PTHR11566:SF131">
    <property type="entry name" value="GTPASE, PUTATIVE (AFU_ORTHOLOGUE AFUA_6G07630)-RELATED"/>
    <property type="match status" value="1"/>
</dbReference>
<dbReference type="Proteomes" id="UP000027222">
    <property type="component" value="Unassembled WGS sequence"/>
</dbReference>
<dbReference type="GO" id="GO:0005525">
    <property type="term" value="F:GTP binding"/>
    <property type="evidence" value="ECO:0007669"/>
    <property type="project" value="InterPro"/>
</dbReference>
<evidence type="ECO:0000259" key="5">
    <source>
        <dbReference type="PROSITE" id="PS51718"/>
    </source>
</evidence>